<name>A0A2W5NAA7_9BACT</name>
<protein>
    <recommendedName>
        <fullName evidence="3">Lipoprotein</fullName>
    </recommendedName>
</protein>
<accession>A0A2W5NAA7</accession>
<reference evidence="1 2" key="1">
    <citation type="submission" date="2017-08" db="EMBL/GenBank/DDBJ databases">
        <title>Infants hospitalized years apart are colonized by the same room-sourced microbial strains.</title>
        <authorList>
            <person name="Brooks B."/>
            <person name="Olm M.R."/>
            <person name="Firek B.A."/>
            <person name="Baker R."/>
            <person name="Thomas B.C."/>
            <person name="Morowitz M.J."/>
            <person name="Banfield J.F."/>
        </authorList>
    </citation>
    <scope>NUCLEOTIDE SEQUENCE [LARGE SCALE GENOMIC DNA]</scope>
    <source>
        <strain evidence="1">S2_005_002_R2_29</strain>
    </source>
</reference>
<evidence type="ECO:0000313" key="1">
    <source>
        <dbReference type="EMBL" id="PZQ47655.1"/>
    </source>
</evidence>
<dbReference type="EMBL" id="QFQB01000011">
    <property type="protein sequence ID" value="PZQ47655.1"/>
    <property type="molecule type" value="Genomic_DNA"/>
</dbReference>
<proteinExistence type="predicted"/>
<dbReference type="PROSITE" id="PS51257">
    <property type="entry name" value="PROKAR_LIPOPROTEIN"/>
    <property type="match status" value="1"/>
</dbReference>
<comment type="caution">
    <text evidence="1">The sequence shown here is derived from an EMBL/GenBank/DDBJ whole genome shotgun (WGS) entry which is preliminary data.</text>
</comment>
<evidence type="ECO:0000313" key="2">
    <source>
        <dbReference type="Proteomes" id="UP000249417"/>
    </source>
</evidence>
<dbReference type="AlphaFoldDB" id="A0A2W5NAA7"/>
<organism evidence="1 2">
    <name type="scientific">Micavibrio aeruginosavorus</name>
    <dbReference type="NCBI Taxonomy" id="349221"/>
    <lineage>
        <taxon>Bacteria</taxon>
        <taxon>Pseudomonadati</taxon>
        <taxon>Bdellovibrionota</taxon>
        <taxon>Bdellovibrionia</taxon>
        <taxon>Bdellovibrionales</taxon>
        <taxon>Pseudobdellovibrionaceae</taxon>
        <taxon>Micavibrio</taxon>
    </lineage>
</organism>
<evidence type="ECO:0008006" key="3">
    <source>
        <dbReference type="Google" id="ProtNLM"/>
    </source>
</evidence>
<gene>
    <name evidence="1" type="ORF">DI551_03000</name>
</gene>
<sequence>MDFKQLAHTSVLLAVMFSFTACQTGNSGGYKHLRMQIKENGRAEPGNPFSDFAMSVKPSCDPQFDVHVTSQRPFARSWYDWQKLYYVADQQYLLRKKNCGTDVPLYMYAHQGDWKNPPVMAARRDVNGALTGITGMPTYPPPKPVSQRAASSYSGEMDPVTKGMVIFGALVVGMMAYCAQNGCDSGYSESADDINKKYDKIERDQRHKDCMNQQLQDGFAITPCVY</sequence>
<dbReference type="Proteomes" id="UP000249417">
    <property type="component" value="Unassembled WGS sequence"/>
</dbReference>